<evidence type="ECO:0000313" key="3">
    <source>
        <dbReference type="Proteomes" id="UP000627838"/>
    </source>
</evidence>
<accession>A0ABR9JVD5</accession>
<dbReference type="Proteomes" id="UP000627838">
    <property type="component" value="Unassembled WGS sequence"/>
</dbReference>
<organism evidence="2 3">
    <name type="scientific">Actinomadura algeriensis</name>
    <dbReference type="NCBI Taxonomy" id="1679523"/>
    <lineage>
        <taxon>Bacteria</taxon>
        <taxon>Bacillati</taxon>
        <taxon>Actinomycetota</taxon>
        <taxon>Actinomycetes</taxon>
        <taxon>Streptosporangiales</taxon>
        <taxon>Thermomonosporaceae</taxon>
        <taxon>Actinomadura</taxon>
    </lineage>
</organism>
<dbReference type="RefSeq" id="WP_192760750.1">
    <property type="nucleotide sequence ID" value="NZ_JADBDZ010000001.1"/>
</dbReference>
<sequence length="64" mass="7081">MSETDDQAQRVPDDTPEADAAEQRAALDGTEDRPDTAPRVSMDADEADTAEQSREVPIDEDDYR</sequence>
<evidence type="ECO:0000256" key="1">
    <source>
        <dbReference type="SAM" id="MobiDB-lite"/>
    </source>
</evidence>
<dbReference type="EMBL" id="JADBDZ010000001">
    <property type="protein sequence ID" value="MBE1534363.1"/>
    <property type="molecule type" value="Genomic_DNA"/>
</dbReference>
<evidence type="ECO:0000313" key="2">
    <source>
        <dbReference type="EMBL" id="MBE1534363.1"/>
    </source>
</evidence>
<name>A0ABR9JVD5_9ACTN</name>
<keyword evidence="3" id="KW-1185">Reference proteome</keyword>
<reference evidence="2 3" key="1">
    <citation type="submission" date="2020-10" db="EMBL/GenBank/DDBJ databases">
        <title>Sequencing the genomes of 1000 actinobacteria strains.</title>
        <authorList>
            <person name="Klenk H.-P."/>
        </authorList>
    </citation>
    <scope>NUCLEOTIDE SEQUENCE [LARGE SCALE GENOMIC DNA]</scope>
    <source>
        <strain evidence="2 3">DSM 46744</strain>
    </source>
</reference>
<gene>
    <name evidence="2" type="ORF">H4W34_004196</name>
</gene>
<protein>
    <recommendedName>
        <fullName evidence="4">Nucleotide exchange factor GrpE</fullName>
    </recommendedName>
</protein>
<comment type="caution">
    <text evidence="2">The sequence shown here is derived from an EMBL/GenBank/DDBJ whole genome shotgun (WGS) entry which is preliminary data.</text>
</comment>
<proteinExistence type="predicted"/>
<evidence type="ECO:0008006" key="4">
    <source>
        <dbReference type="Google" id="ProtNLM"/>
    </source>
</evidence>
<feature type="region of interest" description="Disordered" evidence="1">
    <location>
        <begin position="1"/>
        <end position="64"/>
    </location>
</feature>